<comment type="caution">
    <text evidence="1">The sequence shown here is derived from an EMBL/GenBank/DDBJ whole genome shotgun (WGS) entry which is preliminary data.</text>
</comment>
<dbReference type="EMBL" id="JAPMOU010000006">
    <property type="protein sequence ID" value="MDE1461745.1"/>
    <property type="molecule type" value="Genomic_DNA"/>
</dbReference>
<dbReference type="Gene3D" id="3.10.450.50">
    <property type="match status" value="1"/>
</dbReference>
<accession>A0ABT5U6C6</accession>
<dbReference type="Proteomes" id="UP001528823">
    <property type="component" value="Unassembled WGS sequence"/>
</dbReference>
<keyword evidence="2" id="KW-1185">Reference proteome</keyword>
<gene>
    <name evidence="1" type="ORF">ORQ98_07170</name>
</gene>
<organism evidence="1 2">
    <name type="scientific">Spartinivicinus poritis</name>
    <dbReference type="NCBI Taxonomy" id="2994640"/>
    <lineage>
        <taxon>Bacteria</taxon>
        <taxon>Pseudomonadati</taxon>
        <taxon>Pseudomonadota</taxon>
        <taxon>Gammaproteobacteria</taxon>
        <taxon>Oceanospirillales</taxon>
        <taxon>Zooshikellaceae</taxon>
        <taxon>Spartinivicinus</taxon>
    </lineage>
</organism>
<protein>
    <submittedName>
        <fullName evidence="1">Uncharacterized protein</fullName>
    </submittedName>
</protein>
<proteinExistence type="predicted"/>
<evidence type="ECO:0000313" key="2">
    <source>
        <dbReference type="Proteomes" id="UP001528823"/>
    </source>
</evidence>
<name>A0ABT5U6C6_9GAMM</name>
<sequence length="72" mass="8452">MIDAKVWLELDDEATSKDVELKKVVIEGDQGAMLFEMTDEFTLLRYRFCWFLKVKQGKVTELIEIKEPIETP</sequence>
<dbReference type="RefSeq" id="WP_274688105.1">
    <property type="nucleotide sequence ID" value="NZ_JAPMOU010000006.1"/>
</dbReference>
<evidence type="ECO:0000313" key="1">
    <source>
        <dbReference type="EMBL" id="MDE1461745.1"/>
    </source>
</evidence>
<reference evidence="1 2" key="1">
    <citation type="submission" date="2022-11" db="EMBL/GenBank/DDBJ databases">
        <title>Spartinivicinus poritis sp. nov., isolated from scleractinian coral Porites lutea.</title>
        <authorList>
            <person name="Zhang G."/>
            <person name="Cai L."/>
            <person name="Wei Q."/>
        </authorList>
    </citation>
    <scope>NUCLEOTIDE SEQUENCE [LARGE SCALE GENOMIC DNA]</scope>
    <source>
        <strain evidence="1 2">A2-2</strain>
    </source>
</reference>